<dbReference type="Pfam" id="PF00575">
    <property type="entry name" value="S1"/>
    <property type="match status" value="1"/>
</dbReference>
<proteinExistence type="inferred from homology"/>
<sequence length="734" mass="84604">MEKEKVLNYIKSSKSKSFLEIAKYFKISPSNNKSLTSLLSVLQKEYKVFKNSKDEYYAPELIDTITGILNVNAKGQFGFVDYNIDEVNKTKDSVYIRNFNFNTAIHNDVVKVYVFKNPHEADNELKTGVVVEVLERTNQNIIGFIKQKNSSTYFVPVDQKMKNVSWLIVSNTLDVKLNDLVSAKILKYENKTVLIEVEKIITNEADPMVFVKSYLEQIKAPDSFPDSLNEEIINIPKNIDKEDLTNRIDLTDTMIVTIDGDDTKDFDDAIYVKKLDNGNYFLGVYIADVSYYVKENTEIDKEALKRGTSIYLVDRVIPMLPFELSNGICSLNPNEKRFVLACEMEIDAKGNNLSVNIFQGIIESKFRLTYKQVDSYYKTQTIQNLEIPNDLSKMLDDAKELSLILHKYKLDEGYVDFEISEPKIKLNTDGSVKEIQINERGFSEVLIEDFMVRTNETVAKYLYDQKLPVLYRVHEIPDAEKLLNLKNTLETVGINSAVLPKKITPKSFAEFVDYVKTQRDDDFMKLTFLRTMQKAIYSDNNIEHFGLASKFYCHFTSPIRRYPDLIIHRIIRNFLINKKTNELTEFKNNLPTYGDLNTKAEQKAVQIERNVNDLKFAEYLKFQVGKTFKTQIVSILNFGFFVEFEFMASGLVHKTTLIDGTYEANETLTQLISEKRVFKVGDFVEVVVLGVDLVQGKIDCCLSDLYPKLMLKKETEAKKGKQNVSKKFRKQKTS</sequence>
<protein>
    <recommendedName>
        <fullName evidence="7">Ribonuclease R</fullName>
        <shortName evidence="7">RNase R</shortName>
        <ecNumber evidence="7">3.1.13.1</ecNumber>
    </recommendedName>
</protein>
<dbReference type="PROSITE" id="PS50126">
    <property type="entry name" value="S1"/>
    <property type="match status" value="1"/>
</dbReference>
<dbReference type="SUPFAM" id="SSF50249">
    <property type="entry name" value="Nucleic acid-binding proteins"/>
    <property type="match status" value="4"/>
</dbReference>
<accession>A0A809SEV7</accession>
<gene>
    <name evidence="7 9" type="primary">rnr</name>
    <name evidence="9" type="ORF">JPM2_4010</name>
</gene>
<evidence type="ECO:0000256" key="3">
    <source>
        <dbReference type="ARBA" id="ARBA00022722"/>
    </source>
</evidence>
<dbReference type="EC" id="3.1.13.1" evidence="7"/>
<dbReference type="NCBIfam" id="TIGR00358">
    <property type="entry name" value="3_prime_RNase"/>
    <property type="match status" value="1"/>
</dbReference>
<comment type="subcellular location">
    <subcellularLocation>
        <location evidence="7">Cytoplasm</location>
    </subcellularLocation>
</comment>
<dbReference type="Gene3D" id="2.40.50.140">
    <property type="entry name" value="Nucleic acid-binding proteins"/>
    <property type="match status" value="2"/>
</dbReference>
<dbReference type="PANTHER" id="PTHR23355">
    <property type="entry name" value="RIBONUCLEASE"/>
    <property type="match status" value="1"/>
</dbReference>
<dbReference type="InterPro" id="IPR050180">
    <property type="entry name" value="RNR_Ribonuclease"/>
</dbReference>
<dbReference type="InterPro" id="IPR012340">
    <property type="entry name" value="NA-bd_OB-fold"/>
</dbReference>
<evidence type="ECO:0000256" key="1">
    <source>
        <dbReference type="ARBA" id="ARBA00001849"/>
    </source>
</evidence>
<evidence type="ECO:0000313" key="9">
    <source>
        <dbReference type="EMBL" id="BBU47708.1"/>
    </source>
</evidence>
<keyword evidence="2 7" id="KW-0963">Cytoplasm</keyword>
<evidence type="ECO:0000259" key="8">
    <source>
        <dbReference type="PROSITE" id="PS50126"/>
    </source>
</evidence>
<comment type="catalytic activity">
    <reaction evidence="1 7">
        <text>Exonucleolytic cleavage in the 3'- to 5'-direction to yield nucleoside 5'-phosphates.</text>
        <dbReference type="EC" id="3.1.13.1"/>
    </reaction>
</comment>
<dbReference type="GO" id="GO:0003723">
    <property type="term" value="F:RNA binding"/>
    <property type="evidence" value="ECO:0007669"/>
    <property type="project" value="UniProtKB-UniRule"/>
</dbReference>
<dbReference type="InterPro" id="IPR011805">
    <property type="entry name" value="RNase_R"/>
</dbReference>
<evidence type="ECO:0000256" key="6">
    <source>
        <dbReference type="ARBA" id="ARBA00022884"/>
    </source>
</evidence>
<dbReference type="GO" id="GO:0008859">
    <property type="term" value="F:exoribonuclease II activity"/>
    <property type="evidence" value="ECO:0007669"/>
    <property type="project" value="UniProtKB-UniRule"/>
</dbReference>
<keyword evidence="4 7" id="KW-0378">Hydrolase</keyword>
<keyword evidence="3 7" id="KW-0540">Nuclease</keyword>
<dbReference type="GO" id="GO:0006402">
    <property type="term" value="P:mRNA catabolic process"/>
    <property type="evidence" value="ECO:0007669"/>
    <property type="project" value="TreeGrafter"/>
</dbReference>
<dbReference type="AlphaFoldDB" id="A0A809SEV7"/>
<dbReference type="InterPro" id="IPR001900">
    <property type="entry name" value="RNase_II/R"/>
</dbReference>
<feature type="domain" description="S1 motif" evidence="8">
    <location>
        <begin position="625"/>
        <end position="703"/>
    </location>
</feature>
<dbReference type="HAMAP" id="MF_01895">
    <property type="entry name" value="RNase_R"/>
    <property type="match status" value="1"/>
</dbReference>
<keyword evidence="6 7" id="KW-0694">RNA-binding</keyword>
<dbReference type="PANTHER" id="PTHR23355:SF9">
    <property type="entry name" value="DIS3-LIKE EXONUCLEASE 2"/>
    <property type="match status" value="1"/>
</dbReference>
<dbReference type="RefSeq" id="WP_161553168.1">
    <property type="nucleotide sequence ID" value="NZ_AP022325.1"/>
</dbReference>
<dbReference type="NCBIfam" id="TIGR02063">
    <property type="entry name" value="RNase_R"/>
    <property type="match status" value="1"/>
</dbReference>
<evidence type="ECO:0000256" key="5">
    <source>
        <dbReference type="ARBA" id="ARBA00022839"/>
    </source>
</evidence>
<dbReference type="InterPro" id="IPR003029">
    <property type="entry name" value="S1_domain"/>
</dbReference>
<evidence type="ECO:0000256" key="4">
    <source>
        <dbReference type="ARBA" id="ARBA00022801"/>
    </source>
</evidence>
<evidence type="ECO:0000313" key="10">
    <source>
        <dbReference type="Proteomes" id="UP000464317"/>
    </source>
</evidence>
<dbReference type="KEGG" id="mfel:JPM2_4010"/>
<keyword evidence="10" id="KW-1185">Reference proteome</keyword>
<dbReference type="SMART" id="SM00316">
    <property type="entry name" value="S1"/>
    <property type="match status" value="1"/>
</dbReference>
<comment type="function">
    <text evidence="7">3'-5' exoribonuclease that releases 5'-nucleoside monophosphates and is involved in maturation of structured RNAs.</text>
</comment>
<dbReference type="EMBL" id="AP022325">
    <property type="protein sequence ID" value="BBU47708.1"/>
    <property type="molecule type" value="Genomic_DNA"/>
</dbReference>
<evidence type="ECO:0000256" key="7">
    <source>
        <dbReference type="HAMAP-Rule" id="MF_01895"/>
    </source>
</evidence>
<comment type="similarity">
    <text evidence="7">Belongs to the RNR ribonuclease family. RNase R subfamily.</text>
</comment>
<dbReference type="Pfam" id="PF00773">
    <property type="entry name" value="RNB"/>
    <property type="match status" value="1"/>
</dbReference>
<dbReference type="Proteomes" id="UP000464317">
    <property type="component" value="Chromosome"/>
</dbReference>
<evidence type="ECO:0000256" key="2">
    <source>
        <dbReference type="ARBA" id="ARBA00022490"/>
    </source>
</evidence>
<dbReference type="SMART" id="SM00955">
    <property type="entry name" value="RNB"/>
    <property type="match status" value="1"/>
</dbReference>
<reference evidence="9 10" key="1">
    <citation type="submission" date="2020-01" db="EMBL/GenBank/DDBJ databases">
        <title>Complete genome sequence of Mycoplasma felis strain Myco-2.</title>
        <authorList>
            <person name="Kinoshita Y."/>
            <person name="Niwa H."/>
            <person name="Uchida-Fujii E."/>
            <person name="Nukada T."/>
        </authorList>
    </citation>
    <scope>NUCLEOTIDE SEQUENCE [LARGE SCALE GENOMIC DNA]</scope>
    <source>
        <strain evidence="9 10">Myco-2</strain>
    </source>
</reference>
<dbReference type="GO" id="GO:0005829">
    <property type="term" value="C:cytosol"/>
    <property type="evidence" value="ECO:0007669"/>
    <property type="project" value="TreeGrafter"/>
</dbReference>
<dbReference type="InterPro" id="IPR004476">
    <property type="entry name" value="RNase_II/RNase_R"/>
</dbReference>
<organism evidence="9 10">
    <name type="scientific">Mycoplasmopsis felis</name>
    <dbReference type="NCBI Taxonomy" id="33923"/>
    <lineage>
        <taxon>Bacteria</taxon>
        <taxon>Bacillati</taxon>
        <taxon>Mycoplasmatota</taxon>
        <taxon>Mycoplasmoidales</taxon>
        <taxon>Metamycoplasmataceae</taxon>
        <taxon>Mycoplasmopsis</taxon>
    </lineage>
</organism>
<name>A0A809SEV7_9BACT</name>
<keyword evidence="5 7" id="KW-0269">Exonuclease</keyword>